<evidence type="ECO:0000313" key="5">
    <source>
        <dbReference type="Proteomes" id="UP000623681"/>
    </source>
</evidence>
<dbReference type="Pfam" id="PF19124">
    <property type="entry name" value="DUF5808"/>
    <property type="match status" value="1"/>
</dbReference>
<dbReference type="InterPro" id="IPR012867">
    <property type="entry name" value="DUF1648"/>
</dbReference>
<feature type="transmembrane region" description="Helical" evidence="1">
    <location>
        <begin position="56"/>
        <end position="78"/>
    </location>
</feature>
<feature type="transmembrane region" description="Helical" evidence="1">
    <location>
        <begin position="138"/>
        <end position="158"/>
    </location>
</feature>
<dbReference type="AlphaFoldDB" id="A0A937K3B9"/>
<evidence type="ECO:0000259" key="3">
    <source>
        <dbReference type="Pfam" id="PF19124"/>
    </source>
</evidence>
<dbReference type="GO" id="GO:0009636">
    <property type="term" value="P:response to toxic substance"/>
    <property type="evidence" value="ECO:0007669"/>
    <property type="project" value="TreeGrafter"/>
</dbReference>
<evidence type="ECO:0000259" key="2">
    <source>
        <dbReference type="Pfam" id="PF07853"/>
    </source>
</evidence>
<dbReference type="EMBL" id="JAESWA010000004">
    <property type="protein sequence ID" value="MBL4930328.1"/>
    <property type="molecule type" value="Genomic_DNA"/>
</dbReference>
<feature type="transmembrane region" description="Helical" evidence="1">
    <location>
        <begin position="6"/>
        <end position="25"/>
    </location>
</feature>
<protein>
    <submittedName>
        <fullName evidence="4">DUF1648 domain-containing protein</fullName>
    </submittedName>
</protein>
<keyword evidence="1" id="KW-0472">Membrane</keyword>
<dbReference type="InterPro" id="IPR014574">
    <property type="entry name" value="UCP032908"/>
</dbReference>
<accession>A0A937K3B9</accession>
<reference evidence="4" key="1">
    <citation type="submission" date="2021-01" db="EMBL/GenBank/DDBJ databases">
        <title>Genome public.</title>
        <authorList>
            <person name="Liu C."/>
            <person name="Sun Q."/>
        </authorList>
    </citation>
    <scope>NUCLEOTIDE SEQUENCE</scope>
    <source>
        <strain evidence="4">YIM B02565</strain>
    </source>
</reference>
<evidence type="ECO:0000256" key="1">
    <source>
        <dbReference type="SAM" id="Phobius"/>
    </source>
</evidence>
<comment type="caution">
    <text evidence="4">The sequence shown here is derived from an EMBL/GenBank/DDBJ whole genome shotgun (WGS) entry which is preliminary data.</text>
</comment>
<feature type="transmembrane region" description="Helical" evidence="1">
    <location>
        <begin position="270"/>
        <end position="291"/>
    </location>
</feature>
<feature type="domain" description="DUF1648" evidence="2">
    <location>
        <begin position="151"/>
        <end position="193"/>
    </location>
</feature>
<proteinExistence type="predicted"/>
<feature type="transmembrane region" description="Helical" evidence="1">
    <location>
        <begin position="240"/>
        <end position="258"/>
    </location>
</feature>
<keyword evidence="5" id="KW-1185">Reference proteome</keyword>
<keyword evidence="1" id="KW-0812">Transmembrane</keyword>
<dbReference type="PANTHER" id="PTHR37810:SF9">
    <property type="entry name" value="MEMBRANE PROTEIN"/>
    <property type="match status" value="1"/>
</dbReference>
<dbReference type="Proteomes" id="UP000623681">
    <property type="component" value="Unassembled WGS sequence"/>
</dbReference>
<organism evidence="4 5">
    <name type="scientific">Clostridium paridis</name>
    <dbReference type="NCBI Taxonomy" id="2803863"/>
    <lineage>
        <taxon>Bacteria</taxon>
        <taxon>Bacillati</taxon>
        <taxon>Bacillota</taxon>
        <taxon>Clostridia</taxon>
        <taxon>Eubacteriales</taxon>
        <taxon>Clostridiaceae</taxon>
        <taxon>Clostridium</taxon>
    </lineage>
</organism>
<feature type="transmembrane region" description="Helical" evidence="1">
    <location>
        <begin position="349"/>
        <end position="371"/>
    </location>
</feature>
<dbReference type="Pfam" id="PF07853">
    <property type="entry name" value="DUF1648"/>
    <property type="match status" value="1"/>
</dbReference>
<name>A0A937K3B9_9CLOT</name>
<dbReference type="PIRSF" id="PIRSF032908">
    <property type="entry name" value="UCP032908"/>
    <property type="match status" value="1"/>
</dbReference>
<dbReference type="PANTHER" id="PTHR37810">
    <property type="entry name" value="IMMUNITY PROTEIN SDPI"/>
    <property type="match status" value="1"/>
</dbReference>
<feature type="transmembrane region" description="Helical" evidence="1">
    <location>
        <begin position="188"/>
        <end position="208"/>
    </location>
</feature>
<evidence type="ECO:0000313" key="4">
    <source>
        <dbReference type="EMBL" id="MBL4930328.1"/>
    </source>
</evidence>
<feature type="transmembrane region" description="Helical" evidence="1">
    <location>
        <begin position="84"/>
        <end position="101"/>
    </location>
</feature>
<dbReference type="RefSeq" id="WP_202765712.1">
    <property type="nucleotide sequence ID" value="NZ_JAESWA010000004.1"/>
</dbReference>
<feature type="domain" description="DUF5808" evidence="3">
    <location>
        <begin position="330"/>
        <end position="354"/>
    </location>
</feature>
<sequence length="376" mass="42714">MSELLTANIINIIIFGVLYITFILTPKLTRKDLIFGVFIPLDRAKDKEIERITKQYTIELTVFTIIVLAAYFCLLNTINMIPRIFIITIFLFIIGYFLIFLRANHKVKKYKGENNLMENKKQVVYVNTTMSKKLRSDAVLPFYWFLIPLGVALLNLIIPLMKFDELPAKIAIHWGIDGTANNFVEKSVGAVVTNGLVMMGVVVLLIFTNYSIAISKNRIDTAKPVSSSQKLYKFKKINSLFIYSLAIIVTTLITLLNFNSLNIISVNFKQLTPILIILFLVIIIAPIALDIKYGQGGSNLKDTTEEKSEDDVTNIDDDAYWKLGSIYYNPNDPSIFVEKRFGVGWTLNFGNKIAIIISIILLIFIISVFVFPKFFS</sequence>
<dbReference type="InterPro" id="IPR043831">
    <property type="entry name" value="DUF5808"/>
</dbReference>
<gene>
    <name evidence="4" type="ORF">JK634_00690</name>
</gene>
<keyword evidence="1" id="KW-1133">Transmembrane helix</keyword>